<gene>
    <name evidence="1" type="ORF">GCM10009539_42240</name>
</gene>
<comment type="caution">
    <text evidence="1">The sequence shown here is derived from an EMBL/GenBank/DDBJ whole genome shotgun (WGS) entry which is preliminary data.</text>
</comment>
<sequence>MTCTGCGAQEFDEGFLEDGGESSRGYTRWIEGPLQRGIFGGARTMGKPRREVRAFRCRQCGHLELYAGDYV</sequence>
<protein>
    <submittedName>
        <fullName evidence="1">Uncharacterized protein</fullName>
    </submittedName>
</protein>
<organism evidence="1 2">
    <name type="scientific">Cryptosporangium japonicum</name>
    <dbReference type="NCBI Taxonomy" id="80872"/>
    <lineage>
        <taxon>Bacteria</taxon>
        <taxon>Bacillati</taxon>
        <taxon>Actinomycetota</taxon>
        <taxon>Actinomycetes</taxon>
        <taxon>Cryptosporangiales</taxon>
        <taxon>Cryptosporangiaceae</taxon>
        <taxon>Cryptosporangium</taxon>
    </lineage>
</organism>
<dbReference type="RefSeq" id="WP_344650590.1">
    <property type="nucleotide sequence ID" value="NZ_BAAAGX010000016.1"/>
</dbReference>
<evidence type="ECO:0000313" key="1">
    <source>
        <dbReference type="EMBL" id="GAA0252622.1"/>
    </source>
</evidence>
<dbReference type="EMBL" id="BAAAGX010000016">
    <property type="protein sequence ID" value="GAA0252622.1"/>
    <property type="molecule type" value="Genomic_DNA"/>
</dbReference>
<dbReference type="Proteomes" id="UP001500967">
    <property type="component" value="Unassembled WGS sequence"/>
</dbReference>
<accession>A0ABN0UJF1</accession>
<reference evidence="1 2" key="1">
    <citation type="journal article" date="2019" name="Int. J. Syst. Evol. Microbiol.">
        <title>The Global Catalogue of Microorganisms (GCM) 10K type strain sequencing project: providing services to taxonomists for standard genome sequencing and annotation.</title>
        <authorList>
            <consortium name="The Broad Institute Genomics Platform"/>
            <consortium name="The Broad Institute Genome Sequencing Center for Infectious Disease"/>
            <person name="Wu L."/>
            <person name="Ma J."/>
        </authorList>
    </citation>
    <scope>NUCLEOTIDE SEQUENCE [LARGE SCALE GENOMIC DNA]</scope>
    <source>
        <strain evidence="1 2">JCM 10425</strain>
    </source>
</reference>
<name>A0ABN0UJF1_9ACTN</name>
<keyword evidence="2" id="KW-1185">Reference proteome</keyword>
<proteinExistence type="predicted"/>
<evidence type="ECO:0000313" key="2">
    <source>
        <dbReference type="Proteomes" id="UP001500967"/>
    </source>
</evidence>